<gene>
    <name evidence="2" type="ORF">DKP76_11550</name>
</gene>
<evidence type="ECO:0000256" key="1">
    <source>
        <dbReference type="SAM" id="Phobius"/>
    </source>
</evidence>
<name>A0A316J7U0_9HYPH</name>
<feature type="transmembrane region" description="Helical" evidence="1">
    <location>
        <begin position="6"/>
        <end position="26"/>
    </location>
</feature>
<dbReference type="RefSeq" id="WP_109706809.1">
    <property type="nucleotide sequence ID" value="NZ_QGDB01000004.1"/>
</dbReference>
<keyword evidence="1" id="KW-0812">Transmembrane</keyword>
<evidence type="ECO:0000313" key="2">
    <source>
        <dbReference type="EMBL" id="PWL17406.1"/>
    </source>
</evidence>
<evidence type="ECO:0000313" key="3">
    <source>
        <dbReference type="Proteomes" id="UP000245865"/>
    </source>
</evidence>
<keyword evidence="1" id="KW-1133">Transmembrane helix</keyword>
<accession>A0A316J7U0</accession>
<keyword evidence="3" id="KW-1185">Reference proteome</keyword>
<sequence>MDEFPIVFAFVVLSAVIIVIGHIQVVRFMREYGHHPFCGPARKKSKPILIDREGVAYLPKRRVVLKAKASSRCS</sequence>
<reference evidence="2 3" key="1">
    <citation type="submission" date="2018-05" db="EMBL/GenBank/DDBJ databases">
        <title>Comparative genomic sequence analysis between strain HN4 and CCM 8460T (Falsochrobactrum ovis) will provide more evidence to prove that HN4 is a new species of Falsochrobactrum.</title>
        <authorList>
            <person name="Lyu W."/>
            <person name="Sun L."/>
            <person name="Yao L."/>
        </authorList>
    </citation>
    <scope>NUCLEOTIDE SEQUENCE [LARGE SCALE GENOMIC DNA]</scope>
    <source>
        <strain evidence="2 3">HN4</strain>
    </source>
</reference>
<keyword evidence="1" id="KW-0472">Membrane</keyword>
<protein>
    <submittedName>
        <fullName evidence="2">Uncharacterized protein</fullName>
    </submittedName>
</protein>
<comment type="caution">
    <text evidence="2">The sequence shown here is derived from an EMBL/GenBank/DDBJ whole genome shotgun (WGS) entry which is preliminary data.</text>
</comment>
<dbReference type="EMBL" id="QGDB01000004">
    <property type="protein sequence ID" value="PWL17406.1"/>
    <property type="molecule type" value="Genomic_DNA"/>
</dbReference>
<organism evidence="2 3">
    <name type="scientific">Falsochrobactrum shanghaiense</name>
    <dbReference type="NCBI Taxonomy" id="2201899"/>
    <lineage>
        <taxon>Bacteria</taxon>
        <taxon>Pseudomonadati</taxon>
        <taxon>Pseudomonadota</taxon>
        <taxon>Alphaproteobacteria</taxon>
        <taxon>Hyphomicrobiales</taxon>
        <taxon>Brucellaceae</taxon>
        <taxon>Falsochrobactrum</taxon>
    </lineage>
</organism>
<dbReference type="Proteomes" id="UP000245865">
    <property type="component" value="Unassembled WGS sequence"/>
</dbReference>
<proteinExistence type="predicted"/>
<dbReference type="AlphaFoldDB" id="A0A316J7U0"/>